<protein>
    <submittedName>
        <fullName evidence="1">Uncharacterized protein</fullName>
    </submittedName>
</protein>
<reference evidence="1 2" key="1">
    <citation type="submission" date="2023-09" db="EMBL/GenBank/DDBJ databases">
        <authorList>
            <person name="Rey-Velasco X."/>
        </authorList>
    </citation>
    <scope>NUCLEOTIDE SEQUENCE [LARGE SCALE GENOMIC DNA]</scope>
    <source>
        <strain evidence="1 2">F390</strain>
    </source>
</reference>
<accession>A0ABU2ZP09</accession>
<dbReference type="Proteomes" id="UP001259803">
    <property type="component" value="Unassembled WGS sequence"/>
</dbReference>
<proteinExistence type="predicted"/>
<dbReference type="RefSeq" id="WP_311341732.1">
    <property type="nucleotide sequence ID" value="NZ_JAVRHS010000020.1"/>
</dbReference>
<evidence type="ECO:0000313" key="2">
    <source>
        <dbReference type="Proteomes" id="UP001259803"/>
    </source>
</evidence>
<gene>
    <name evidence="1" type="ORF">RM533_13380</name>
</gene>
<organism evidence="1 2">
    <name type="scientific">Croceicoccus esteveae</name>
    <dbReference type="NCBI Taxonomy" id="3075597"/>
    <lineage>
        <taxon>Bacteria</taxon>
        <taxon>Pseudomonadati</taxon>
        <taxon>Pseudomonadota</taxon>
        <taxon>Alphaproteobacteria</taxon>
        <taxon>Sphingomonadales</taxon>
        <taxon>Erythrobacteraceae</taxon>
        <taxon>Croceicoccus</taxon>
    </lineage>
</organism>
<dbReference type="EMBL" id="JAVRHS010000020">
    <property type="protein sequence ID" value="MDT0577157.1"/>
    <property type="molecule type" value="Genomic_DNA"/>
</dbReference>
<comment type="caution">
    <text evidence="1">The sequence shown here is derived from an EMBL/GenBank/DDBJ whole genome shotgun (WGS) entry which is preliminary data.</text>
</comment>
<name>A0ABU2ZP09_9SPHN</name>
<keyword evidence="2" id="KW-1185">Reference proteome</keyword>
<evidence type="ECO:0000313" key="1">
    <source>
        <dbReference type="EMBL" id="MDT0577157.1"/>
    </source>
</evidence>
<sequence length="85" mass="8861">MPPRSSQGFGGIFVPAPEGWSIEQEKREEAMMDGNAMQNAAILRQSVDMALTKLCEEGAIGTAPGWLGGSIPAWVACAVAVSGLL</sequence>